<dbReference type="OrthoDB" id="377462at2157"/>
<keyword evidence="2" id="KW-1185">Reference proteome</keyword>
<dbReference type="Gene3D" id="3.30.70.920">
    <property type="match status" value="1"/>
</dbReference>
<organism evidence="1 2">
    <name type="scientific">Candidatus Nitrosotenuis cloacae</name>
    <dbReference type="NCBI Taxonomy" id="1603555"/>
    <lineage>
        <taxon>Archaea</taxon>
        <taxon>Nitrososphaerota</taxon>
        <taxon>Candidatus Nitrosotenuis</taxon>
    </lineage>
</organism>
<dbReference type="STRING" id="1603555.SU86_000545"/>
<reference evidence="1 2" key="1">
    <citation type="journal article" date="2016" name="Sci. Rep.">
        <title>A novel ammonia-oxidizing archaeon from wastewater treatment plant: Its enrichment, physiological and genomic characteristics.</title>
        <authorList>
            <person name="Li Y."/>
            <person name="Ding K."/>
            <person name="Wen X."/>
            <person name="Zhang B."/>
            <person name="Shen B."/>
            <person name="Yang Y."/>
        </authorList>
    </citation>
    <scope>NUCLEOTIDE SEQUENCE [LARGE SCALE GENOMIC DNA]</scope>
    <source>
        <strain evidence="1 2">SAT1</strain>
    </source>
</reference>
<gene>
    <name evidence="1" type="ORF">SU86_000545</name>
</gene>
<dbReference type="AlphaFoldDB" id="A0A3G1B5E4"/>
<sequence length="86" mass="9971">MSTAYFLINARLNHETEIIEKIKLVLDHSKIPYEIQGVFGVYDILVKISAGTDEVLRKIILERLRKIEHIESAITMMVNEEQEILC</sequence>
<dbReference type="RefSeq" id="WP_048187535.1">
    <property type="nucleotide sequence ID" value="NZ_CP011097.1"/>
</dbReference>
<protein>
    <recommendedName>
        <fullName evidence="3">Transcriptional regulator</fullName>
    </recommendedName>
</protein>
<dbReference type="EMBL" id="CP011097">
    <property type="protein sequence ID" value="AJZ75125.1"/>
    <property type="molecule type" value="Genomic_DNA"/>
</dbReference>
<dbReference type="GeneID" id="24874865"/>
<proteinExistence type="predicted"/>
<dbReference type="InterPro" id="IPR011008">
    <property type="entry name" value="Dimeric_a/b-barrel"/>
</dbReference>
<accession>A0A3G1B5E4</accession>
<dbReference type="KEGG" id="tah:SU86_000545"/>
<dbReference type="SUPFAM" id="SSF54909">
    <property type="entry name" value="Dimeric alpha+beta barrel"/>
    <property type="match status" value="1"/>
</dbReference>
<evidence type="ECO:0008006" key="3">
    <source>
        <dbReference type="Google" id="ProtNLM"/>
    </source>
</evidence>
<evidence type="ECO:0000313" key="1">
    <source>
        <dbReference type="EMBL" id="AJZ75125.1"/>
    </source>
</evidence>
<evidence type="ECO:0000313" key="2">
    <source>
        <dbReference type="Proteomes" id="UP000266745"/>
    </source>
</evidence>
<dbReference type="Proteomes" id="UP000266745">
    <property type="component" value="Chromosome"/>
</dbReference>
<name>A0A3G1B5E4_9ARCH</name>